<feature type="transmembrane region" description="Helical" evidence="6">
    <location>
        <begin position="819"/>
        <end position="838"/>
    </location>
</feature>
<dbReference type="PROSITE" id="PS50850">
    <property type="entry name" value="MFS"/>
    <property type="match status" value="1"/>
</dbReference>
<dbReference type="Proteomes" id="UP001175353">
    <property type="component" value="Unassembled WGS sequence"/>
</dbReference>
<feature type="region of interest" description="Disordered" evidence="5">
    <location>
        <begin position="724"/>
        <end position="762"/>
    </location>
</feature>
<evidence type="ECO:0000256" key="2">
    <source>
        <dbReference type="ARBA" id="ARBA00022692"/>
    </source>
</evidence>
<dbReference type="Gene3D" id="3.60.21.10">
    <property type="match status" value="1"/>
</dbReference>
<dbReference type="PANTHER" id="PTHR23520">
    <property type="entry name" value="TRANSPORTER, PUTATIVE (AFU_ORTHOLOGUE AFUA_3G04000)-RELATED"/>
    <property type="match status" value="1"/>
</dbReference>
<dbReference type="EMBL" id="JAUJLE010000809">
    <property type="protein sequence ID" value="KAK0950577.1"/>
    <property type="molecule type" value="Genomic_DNA"/>
</dbReference>
<evidence type="ECO:0000256" key="7">
    <source>
        <dbReference type="SAM" id="SignalP"/>
    </source>
</evidence>
<dbReference type="SUPFAM" id="SSF56300">
    <property type="entry name" value="Metallo-dependent phosphatases"/>
    <property type="match status" value="1"/>
</dbReference>
<name>A0AAN6GYW4_9PEZI</name>
<keyword evidence="4 6" id="KW-0472">Membrane</keyword>
<feature type="chain" id="PRO_5042835656" description="Major facilitator superfamily (MFS) profile domain-containing protein" evidence="7">
    <location>
        <begin position="21"/>
        <end position="1244"/>
    </location>
</feature>
<sequence length="1244" mass="132752">MAIGCSIMAVVPLLAQYTLAQAGYGGGASTGIPGVSSFVAPAGYPTSAFSSYYPSPSGQEPQPALYDPVLNITFPRNLTNPDTIPLNDPDPVYYPQPITNLSTAAQQAVIKSILSEVSEIINGSSIQGNCSKCIAALSVAKSAAQLAPSLVPAAMVALCTSSGFHSASTCAEDFEASTFGAIWTQVLGLADVAGLDGQYICSSLSTSFCPAPGVSPLNMTGLFPKPKPANAKKPAASGKLVKVLHMSDFHLDPRYKVGSESNCSSGLCCRSNALNTAIPAGQVSNSAPLYGAFTCDTPYDLGLAALQAVGPLTGTSKANPLAWTVYTGDLVSHESQNELSRLYAEYEEDSIYGMLKTYLTGPVYPALGNHDTNPEAIDAPHSLPGPLGTQFSWNYDHVAGLWQHEGWLNSTAAEQARLHYGGYSVKNQYGLRVITINTDFWYRSNFLNLINTSNPDVSELQAAEDAGERVWIVGHVLSGWDGSNPLPNPTNLFYQIVDRYSPHVIANIFFGHTHEDQQMIYYANNGTNQSLSTALTPGWIGPSVTPLNNLNSGFRLYEVDTATFDIFEAYTFYANVSAFPSLPSTQGPTYKFEYSTRATYGPAAHWPADAPLNATFWHAVTEAMERDAGLVSTFNTLQGKMSVKTPNCTCEACVEAKICYIRSGSVALGRACPQGWGSVQSPYKAKLLGTLLMPQATESGRHFLILATSHWPSTTHYIRGSKVYQPQPASRNHQAQTSHSENASRYSNTTTHPAPAPNMAPPRSFAQKAAQELGLTTLVHSPRDVHLLLLTRLIRMFAYGSSTLILALFFAALNHSDAQIGLFMSLTLVGDVLISLLLTLVADSLGRRRILIMGALLMTFSGAVFATVGNYWILLLAAVLGVISPSGNEIGPFRAVEESTIAHLSDATTRSDIFAWYVVFGTLGTAGGALACGWATQGLQAAGWSELASFRFVFWVYAGIGLVKAGLSLFLSPACEAQQAAAKKPEEEAEGVDLQEQQPFLADGSAAPPKPKPVPKRIGITTLSAKSRATLIRLCALFFFDSLASGMVPNSLIAFFMERKFNMPQGKLGTILAAASFVSSIGNIMASSIAKRIGLVKTMVFTHLPSAIFLALFPLPTSLVITIILLVARASLSSMDQAPRSAFLSAVVLPEERTAVMGIVNTVKTMSQSSGPLITGSLAGGGRFWVAFVVAGALKASYDVGMLTMFVGMKIEGDRKPEPADEEAEHESDEDSLTGDAPANRSRS</sequence>
<protein>
    <recommendedName>
        <fullName evidence="8">Major facilitator superfamily (MFS) profile domain-containing protein</fullName>
    </recommendedName>
</protein>
<feature type="region of interest" description="Disordered" evidence="5">
    <location>
        <begin position="1214"/>
        <end position="1244"/>
    </location>
</feature>
<accession>A0AAN6GYW4</accession>
<evidence type="ECO:0000256" key="5">
    <source>
        <dbReference type="SAM" id="MobiDB-lite"/>
    </source>
</evidence>
<comment type="caution">
    <text evidence="9">The sequence shown here is derived from an EMBL/GenBank/DDBJ whole genome shotgun (WGS) entry which is preliminary data.</text>
</comment>
<dbReference type="Gene3D" id="1.20.1250.20">
    <property type="entry name" value="MFS general substrate transporter like domains"/>
    <property type="match status" value="1"/>
</dbReference>
<feature type="transmembrane region" description="Helical" evidence="6">
    <location>
        <begin position="948"/>
        <end position="971"/>
    </location>
</feature>
<reference evidence="9" key="1">
    <citation type="submission" date="2023-06" db="EMBL/GenBank/DDBJ databases">
        <title>Black Yeasts Isolated from many extreme environments.</title>
        <authorList>
            <person name="Coleine C."/>
            <person name="Stajich J.E."/>
            <person name="Selbmann L."/>
        </authorList>
    </citation>
    <scope>NUCLEOTIDE SEQUENCE</scope>
    <source>
        <strain evidence="9">CCFEE 5200</strain>
    </source>
</reference>
<dbReference type="CDD" id="cd17325">
    <property type="entry name" value="MFS_MdtG_SLC18_like"/>
    <property type="match status" value="1"/>
</dbReference>
<keyword evidence="3 6" id="KW-1133">Transmembrane helix</keyword>
<feature type="transmembrane region" description="Helical" evidence="6">
    <location>
        <begin position="1106"/>
        <end position="1128"/>
    </location>
</feature>
<dbReference type="CDD" id="cd00842">
    <property type="entry name" value="MPP_ASMase"/>
    <property type="match status" value="1"/>
</dbReference>
<gene>
    <name evidence="9" type="ORF">LTR91_025566</name>
</gene>
<feature type="transmembrane region" description="Helical" evidence="6">
    <location>
        <begin position="793"/>
        <end position="813"/>
    </location>
</feature>
<dbReference type="InterPro" id="IPR005828">
    <property type="entry name" value="MFS_sugar_transport-like"/>
</dbReference>
<evidence type="ECO:0000256" key="1">
    <source>
        <dbReference type="ARBA" id="ARBA00004141"/>
    </source>
</evidence>
<dbReference type="PANTHER" id="PTHR23520:SF5">
    <property type="entry name" value="TRANSPORTER, PUTATIVE (AFU_ORTHOLOGUE AFUA_3G04000)-RELATED"/>
    <property type="match status" value="1"/>
</dbReference>
<feature type="transmembrane region" description="Helical" evidence="6">
    <location>
        <begin position="1068"/>
        <end position="1086"/>
    </location>
</feature>
<keyword evidence="7" id="KW-0732">Signal</keyword>
<dbReference type="GO" id="GO:0000329">
    <property type="term" value="C:fungal-type vacuole membrane"/>
    <property type="evidence" value="ECO:0007669"/>
    <property type="project" value="TreeGrafter"/>
</dbReference>
<keyword evidence="2 6" id="KW-0812">Transmembrane</keyword>
<evidence type="ECO:0000313" key="10">
    <source>
        <dbReference type="Proteomes" id="UP001175353"/>
    </source>
</evidence>
<keyword evidence="10" id="KW-1185">Reference proteome</keyword>
<feature type="compositionally biased region" description="Polar residues" evidence="5">
    <location>
        <begin position="727"/>
        <end position="752"/>
    </location>
</feature>
<organism evidence="9 10">
    <name type="scientific">Friedmanniomyces endolithicus</name>
    <dbReference type="NCBI Taxonomy" id="329885"/>
    <lineage>
        <taxon>Eukaryota</taxon>
        <taxon>Fungi</taxon>
        <taxon>Dikarya</taxon>
        <taxon>Ascomycota</taxon>
        <taxon>Pezizomycotina</taxon>
        <taxon>Dothideomycetes</taxon>
        <taxon>Dothideomycetidae</taxon>
        <taxon>Mycosphaerellales</taxon>
        <taxon>Teratosphaeriaceae</taxon>
        <taxon>Friedmanniomyces</taxon>
    </lineage>
</organism>
<dbReference type="InterPro" id="IPR011701">
    <property type="entry name" value="MFS"/>
</dbReference>
<dbReference type="SUPFAM" id="SSF103473">
    <property type="entry name" value="MFS general substrate transporter"/>
    <property type="match status" value="1"/>
</dbReference>
<evidence type="ECO:0000256" key="4">
    <source>
        <dbReference type="ARBA" id="ARBA00023136"/>
    </source>
</evidence>
<proteinExistence type="predicted"/>
<dbReference type="AlphaFoldDB" id="A0AAN6GYW4"/>
<dbReference type="InterPro" id="IPR041805">
    <property type="entry name" value="ASMase/PPN1_MPP"/>
</dbReference>
<dbReference type="Pfam" id="PF00149">
    <property type="entry name" value="Metallophos"/>
    <property type="match status" value="1"/>
</dbReference>
<dbReference type="GO" id="GO:0016787">
    <property type="term" value="F:hydrolase activity"/>
    <property type="evidence" value="ECO:0007669"/>
    <property type="project" value="InterPro"/>
</dbReference>
<feature type="domain" description="Major facilitator superfamily (MFS) profile" evidence="8">
    <location>
        <begin position="784"/>
        <end position="1210"/>
    </location>
</feature>
<dbReference type="Pfam" id="PF07690">
    <property type="entry name" value="MFS_1"/>
    <property type="match status" value="1"/>
</dbReference>
<feature type="signal peptide" evidence="7">
    <location>
        <begin position="1"/>
        <end position="20"/>
    </location>
</feature>
<feature type="transmembrane region" description="Helical" evidence="6">
    <location>
        <begin position="850"/>
        <end position="883"/>
    </location>
</feature>
<dbReference type="Pfam" id="PF00083">
    <property type="entry name" value="Sugar_tr"/>
    <property type="match status" value="1"/>
</dbReference>
<feature type="compositionally biased region" description="Acidic residues" evidence="5">
    <location>
        <begin position="1220"/>
        <end position="1233"/>
    </location>
</feature>
<evidence type="ECO:0000259" key="8">
    <source>
        <dbReference type="PROSITE" id="PS50850"/>
    </source>
</evidence>
<evidence type="ECO:0000313" key="9">
    <source>
        <dbReference type="EMBL" id="KAK0950577.1"/>
    </source>
</evidence>
<dbReference type="InterPro" id="IPR036259">
    <property type="entry name" value="MFS_trans_sf"/>
</dbReference>
<feature type="transmembrane region" description="Helical" evidence="6">
    <location>
        <begin position="1031"/>
        <end position="1056"/>
    </location>
</feature>
<dbReference type="InterPro" id="IPR004843">
    <property type="entry name" value="Calcineurin-like_PHP"/>
</dbReference>
<evidence type="ECO:0000256" key="3">
    <source>
        <dbReference type="ARBA" id="ARBA00022989"/>
    </source>
</evidence>
<dbReference type="InterPro" id="IPR020846">
    <property type="entry name" value="MFS_dom"/>
</dbReference>
<feature type="transmembrane region" description="Helical" evidence="6">
    <location>
        <begin position="914"/>
        <end position="936"/>
    </location>
</feature>
<dbReference type="GO" id="GO:0022857">
    <property type="term" value="F:transmembrane transporter activity"/>
    <property type="evidence" value="ECO:0007669"/>
    <property type="project" value="InterPro"/>
</dbReference>
<comment type="subcellular location">
    <subcellularLocation>
        <location evidence="1">Membrane</location>
        <topology evidence="1">Multi-pass membrane protein</topology>
    </subcellularLocation>
</comment>
<evidence type="ECO:0000256" key="6">
    <source>
        <dbReference type="SAM" id="Phobius"/>
    </source>
</evidence>
<dbReference type="InterPro" id="IPR029052">
    <property type="entry name" value="Metallo-depent_PP-like"/>
</dbReference>